<feature type="coiled-coil region" evidence="1">
    <location>
        <begin position="330"/>
        <end position="364"/>
    </location>
</feature>
<dbReference type="InterPro" id="IPR051756">
    <property type="entry name" value="Centrosomal_MT-associated"/>
</dbReference>
<dbReference type="PANTHER" id="PTHR19336:SF9">
    <property type="entry name" value="SPINDLE POLE BODY PROTEIN PPC89"/>
    <property type="match status" value="1"/>
</dbReference>
<dbReference type="EMBL" id="HE573026">
    <property type="protein sequence ID" value="CCC51543.1"/>
    <property type="molecule type" value="Genomic_DNA"/>
</dbReference>
<feature type="compositionally biased region" description="Polar residues" evidence="2">
    <location>
        <begin position="222"/>
        <end position="231"/>
    </location>
</feature>
<dbReference type="GO" id="GO:0008017">
    <property type="term" value="F:microtubule binding"/>
    <property type="evidence" value="ECO:0007669"/>
    <property type="project" value="TreeGrafter"/>
</dbReference>
<feature type="region of interest" description="Disordered" evidence="2">
    <location>
        <begin position="1"/>
        <end position="21"/>
    </location>
</feature>
<accession>G0U6N9</accession>
<proteinExistence type="predicted"/>
<dbReference type="AlphaFoldDB" id="G0U6N9"/>
<feature type="coiled-coil region" evidence="1">
    <location>
        <begin position="27"/>
        <end position="182"/>
    </location>
</feature>
<feature type="compositionally biased region" description="Basic and acidic residues" evidence="2">
    <location>
        <begin position="407"/>
        <end position="416"/>
    </location>
</feature>
<sequence>MASINLSTESSGSSLQRSGLNMSVGDTRSIVLALQALQDKIRRLEQDRNHHQDQYEKALQAHEAYKQDMEHQLERERANHRQREKELQDMVQRATAERSKLQATLEESRKDLGTFRTELEEMLMKECEASQKRESALASEVDKLRHDVEEQQKKHRALLVSIENLRAEKDAAVNTNHHLEQAIQEIMQRYNVVGADRSCLPGSDCNRFTEDGRRQPLRPRRNSSCMRSSVDTRAKAHKINTSVRSSDLRPLSAFRSSSGRPSYRDPTYSSSQRDMRSCNVCPPPEGALNHSVQCSKRESRAKMGGSGRVTGEGAPNARLRSAISSDVQPNGAMTEVHDELQEELKNLRQEYKETIERAAAEEINPEVVTAALNRISTLMDRKSEQIRLIKEAQRDLAAAGAVVDGHASRLSHDEMPRQTAPVGADRGTQRAIIVNEIRSLYSQQRP</sequence>
<evidence type="ECO:0000313" key="3">
    <source>
        <dbReference type="EMBL" id="CCC51543.1"/>
    </source>
</evidence>
<reference evidence="3" key="1">
    <citation type="journal article" date="2012" name="Proc. Natl. Acad. Sci. U.S.A.">
        <title>Antigenic diversity is generated by distinct evolutionary mechanisms in African trypanosome species.</title>
        <authorList>
            <person name="Jackson A.P."/>
            <person name="Berry A."/>
            <person name="Aslett M."/>
            <person name="Allison H.C."/>
            <person name="Burton P."/>
            <person name="Vavrova-Anderson J."/>
            <person name="Brown R."/>
            <person name="Browne H."/>
            <person name="Corton N."/>
            <person name="Hauser H."/>
            <person name="Gamble J."/>
            <person name="Gilderthorp R."/>
            <person name="Marcello L."/>
            <person name="McQuillan J."/>
            <person name="Otto T.D."/>
            <person name="Quail M.A."/>
            <person name="Sanders M.J."/>
            <person name="van Tonder A."/>
            <person name="Ginger M.L."/>
            <person name="Field M.C."/>
            <person name="Barry J.D."/>
            <person name="Hertz-Fowler C."/>
            <person name="Berriman M."/>
        </authorList>
    </citation>
    <scope>NUCLEOTIDE SEQUENCE</scope>
    <source>
        <strain evidence="3">Y486</strain>
    </source>
</reference>
<evidence type="ECO:0000256" key="2">
    <source>
        <dbReference type="SAM" id="MobiDB-lite"/>
    </source>
</evidence>
<dbReference type="Gene3D" id="1.10.287.1490">
    <property type="match status" value="1"/>
</dbReference>
<feature type="region of interest" description="Disordered" evidence="2">
    <location>
        <begin position="407"/>
        <end position="427"/>
    </location>
</feature>
<protein>
    <submittedName>
        <fullName evidence="3">Uncharacterized protein</fullName>
    </submittedName>
</protein>
<keyword evidence="1" id="KW-0175">Coiled coil</keyword>
<evidence type="ECO:0000256" key="1">
    <source>
        <dbReference type="SAM" id="Coils"/>
    </source>
</evidence>
<dbReference type="PANTHER" id="PTHR19336">
    <property type="entry name" value="UNCHARACTERIZED DUF1167"/>
    <property type="match status" value="1"/>
</dbReference>
<dbReference type="VEuPathDB" id="TriTrypDB:TvY486_1005940"/>
<dbReference type="OMA" id="DRDFHQD"/>
<organism evidence="3">
    <name type="scientific">Trypanosoma vivax (strain Y486)</name>
    <dbReference type="NCBI Taxonomy" id="1055687"/>
    <lineage>
        <taxon>Eukaryota</taxon>
        <taxon>Discoba</taxon>
        <taxon>Euglenozoa</taxon>
        <taxon>Kinetoplastea</taxon>
        <taxon>Metakinetoplastina</taxon>
        <taxon>Trypanosomatida</taxon>
        <taxon>Trypanosomatidae</taxon>
        <taxon>Trypanosoma</taxon>
        <taxon>Duttonella</taxon>
    </lineage>
</organism>
<name>G0U6N9_TRYVY</name>
<gene>
    <name evidence="3" type="ORF">TVY486_1005940</name>
</gene>
<feature type="region of interest" description="Disordered" evidence="2">
    <location>
        <begin position="204"/>
        <end position="314"/>
    </location>
</feature>